<feature type="compositionally biased region" description="Basic and acidic residues" evidence="5">
    <location>
        <begin position="266"/>
        <end position="285"/>
    </location>
</feature>
<dbReference type="Pfam" id="PF20994">
    <property type="entry name" value="CENPU"/>
    <property type="match status" value="1"/>
</dbReference>
<sequence length="1252" mass="137094">MSQRRRRTGLVVVVVVVERLGQLVGVPHLGVRVHRLEIGVLAAVPVRLQHALVGAHRDAARAPFGPAAPAVVAAAAQAAAERGRALLVLGLLDALAKDAPQQPAPAHVVGVDHAAAAELDALPRVVDPRKVDVQGRLDDAEDDRHGVGLASADVELAPDPVEAVQAAVRAEGHQVEGVDDGRHGRLPQEQQLRQHAGGLEDLGEDPHPLLSSARPSSSAPTRSVGATYRREAPDALKDEHHKWRQHERDAQDAAAHLPRQLALARPRVDPLHDAEDVKRRQDVEDLEEQVPHRVLDEDVEVARAEDEGVEALRDKGHALGGPVAVDGKDEDAFRQGVGQVAQDAEDLDGRDGPAPPVHSTDSVGRRWPHPLGAAGSALVGCGGGWLMTRSWGPWGAPWLSYRPPGFDAGCFKPQLQSQAKAPEPLVRTSLRPRGTINWRARQRHLEAHRTTPPCPCASGRRDIVVNAPPERNARGNATYPGSMRAKPLLLPLLAAGAWRCVDAGIAPRDMVPDDESLARTYREHAHYDKRFFKEILGEETHRDIIRVLVQTYLATLDQLGVQTWLMHGSLLGWWWGKKVMPWDLDADVQVTEADMYYLAAYHNMTTYYYRYGGMAAGRYFLLDVNPYFTYRGRDDFLNFIDARWVDMQSGLYIDITAARYDPEHAAGAGVLYDKNEHEFKDTFLYPLRETTFEGVAAKIPYRYQAMLESEYGKAALMNNEYRGRTNVGDESFSLDIAGLGASSSTRGTPGSSGRKRKRSDVQPSSSARSARSARDPYELLSTSKESDGPARPPSRRGASSRRSSSRQPRDAAAAADDDDDELEALHPPPSTQSPVRTRVSSAVEEVEESPAHAPGSGRRRSVPLSAAASSSTRLQSALGTDDAAPSSSPLVDKSRRSSVRRSSARPIATIPEADELRDPTPEPSPHRQPVQPEAEEPEDDSPAEEIDAVEAANALGRPRLSSSPELGSADVAEAPKRKRGRPNKSPAKQRQPARKPRTKPEASRKRPAKDGDDDGDDKSKDGDDAIEITVQRFVNHKGREGADPLQATPEIPFANRGGETVVDVFAQVCDEVIVTTLAQFEQLLEGADGAKKKEYRIKMRALEAYREELKSRLLQHAIHLNHWHSLRKQVRQAHRDKLSLREEILRLRGEREQVALRMDAIRAKHETESQASTRRINASTLMHDIDLAVEQGKGAPEPSRAAQKTADLGNLDLLIARVVDEASSASATGGLLRQVQDFNALLERAALALESR</sequence>
<evidence type="ECO:0000256" key="2">
    <source>
        <dbReference type="ARBA" id="ARBA00022692"/>
    </source>
</evidence>
<dbReference type="AlphaFoldDB" id="A0AB34FW47"/>
<evidence type="ECO:0000313" key="9">
    <source>
        <dbReference type="Proteomes" id="UP001163105"/>
    </source>
</evidence>
<dbReference type="GO" id="GO:0016020">
    <property type="term" value="C:membrane"/>
    <property type="evidence" value="ECO:0007669"/>
    <property type="project" value="UniProtKB-SubCell"/>
</dbReference>
<evidence type="ECO:0000256" key="4">
    <source>
        <dbReference type="ARBA" id="ARBA00023136"/>
    </source>
</evidence>
<dbReference type="InterPro" id="IPR048743">
    <property type="entry name" value="AME1"/>
</dbReference>
<feature type="region of interest" description="Disordered" evidence="5">
    <location>
        <begin position="198"/>
        <end position="229"/>
    </location>
</feature>
<feature type="region of interest" description="Disordered" evidence="5">
    <location>
        <begin position="738"/>
        <end position="1026"/>
    </location>
</feature>
<reference evidence="8" key="1">
    <citation type="submission" date="2023-01" db="EMBL/GenBank/DDBJ databases">
        <title>The growth and conidiation of Purpureocillium lavendulum are regulated by nitrogen source and histone H3K14 acetylation.</title>
        <authorList>
            <person name="Tang P."/>
            <person name="Han J."/>
            <person name="Zhang C."/>
            <person name="Tang P."/>
            <person name="Qi F."/>
            <person name="Zhang K."/>
            <person name="Liang L."/>
        </authorList>
    </citation>
    <scope>NUCLEOTIDE SEQUENCE</scope>
    <source>
        <strain evidence="8">YMF1.00683</strain>
    </source>
</reference>
<dbReference type="Pfam" id="PF04991">
    <property type="entry name" value="LicD"/>
    <property type="match status" value="1"/>
</dbReference>
<evidence type="ECO:0000256" key="1">
    <source>
        <dbReference type="ARBA" id="ARBA00004167"/>
    </source>
</evidence>
<protein>
    <submittedName>
        <fullName evidence="8">Mannosylphosphorylation protein (Mnn4)</fullName>
    </submittedName>
</protein>
<evidence type="ECO:0000256" key="3">
    <source>
        <dbReference type="ARBA" id="ARBA00022989"/>
    </source>
</evidence>
<accession>A0AB34FW47</accession>
<evidence type="ECO:0000259" key="7">
    <source>
        <dbReference type="Pfam" id="PF20994"/>
    </source>
</evidence>
<keyword evidence="9" id="KW-1185">Reference proteome</keyword>
<dbReference type="PANTHER" id="PTHR15407:SF32">
    <property type="entry name" value="PROTEIN (MNN4), PUTATIVE (AFU_ORTHOLOGUE AFUA_1G03790)-RELATED"/>
    <property type="match status" value="1"/>
</dbReference>
<evidence type="ECO:0000259" key="6">
    <source>
        <dbReference type="Pfam" id="PF04991"/>
    </source>
</evidence>
<feature type="compositionally biased region" description="Low complexity" evidence="5">
    <location>
        <begin position="209"/>
        <end position="223"/>
    </location>
</feature>
<name>A0AB34FW47_9HYPO</name>
<dbReference type="PANTHER" id="PTHR15407">
    <property type="entry name" value="FUKUTIN-RELATED"/>
    <property type="match status" value="1"/>
</dbReference>
<keyword evidence="4" id="KW-0472">Membrane</keyword>
<evidence type="ECO:0000256" key="5">
    <source>
        <dbReference type="SAM" id="MobiDB-lite"/>
    </source>
</evidence>
<comment type="caution">
    <text evidence="8">The sequence shown here is derived from an EMBL/GenBank/DDBJ whole genome shotgun (WGS) entry which is preliminary data.</text>
</comment>
<feature type="compositionally biased region" description="Low complexity" evidence="5">
    <location>
        <begin position="740"/>
        <end position="752"/>
    </location>
</feature>
<dbReference type="EMBL" id="JAQHRD010000003">
    <property type="protein sequence ID" value="KAJ6442577.1"/>
    <property type="molecule type" value="Genomic_DNA"/>
</dbReference>
<feature type="domain" description="Inner kinetochore subunit AME1" evidence="7">
    <location>
        <begin position="1061"/>
        <end position="1244"/>
    </location>
</feature>
<comment type="subcellular location">
    <subcellularLocation>
        <location evidence="1">Membrane</location>
        <topology evidence="1">Single-pass membrane protein</topology>
    </subcellularLocation>
</comment>
<dbReference type="Proteomes" id="UP001163105">
    <property type="component" value="Unassembled WGS sequence"/>
</dbReference>
<feature type="region of interest" description="Disordered" evidence="5">
    <location>
        <begin position="261"/>
        <end position="285"/>
    </location>
</feature>
<proteinExistence type="predicted"/>
<feature type="compositionally biased region" description="Acidic residues" evidence="5">
    <location>
        <begin position="933"/>
        <end position="948"/>
    </location>
</feature>
<feature type="compositionally biased region" description="Low complexity" evidence="5">
    <location>
        <begin position="795"/>
        <end position="814"/>
    </location>
</feature>
<keyword evidence="2" id="KW-0812">Transmembrane</keyword>
<keyword evidence="3" id="KW-1133">Transmembrane helix</keyword>
<evidence type="ECO:0000313" key="8">
    <source>
        <dbReference type="EMBL" id="KAJ6442577.1"/>
    </source>
</evidence>
<feature type="compositionally biased region" description="Polar residues" evidence="5">
    <location>
        <begin position="867"/>
        <end position="878"/>
    </location>
</feature>
<feature type="domain" description="LicD/FKTN/FKRP nucleotidyltransferase" evidence="6">
    <location>
        <begin position="560"/>
        <end position="663"/>
    </location>
</feature>
<feature type="region of interest" description="Disordered" evidence="5">
    <location>
        <begin position="344"/>
        <end position="366"/>
    </location>
</feature>
<feature type="compositionally biased region" description="Basic and acidic residues" evidence="5">
    <location>
        <begin position="998"/>
        <end position="1010"/>
    </location>
</feature>
<gene>
    <name evidence="8" type="ORF">O9K51_03752</name>
</gene>
<organism evidence="8 9">
    <name type="scientific">Purpureocillium lavendulum</name>
    <dbReference type="NCBI Taxonomy" id="1247861"/>
    <lineage>
        <taxon>Eukaryota</taxon>
        <taxon>Fungi</taxon>
        <taxon>Dikarya</taxon>
        <taxon>Ascomycota</taxon>
        <taxon>Pezizomycotina</taxon>
        <taxon>Sordariomycetes</taxon>
        <taxon>Hypocreomycetidae</taxon>
        <taxon>Hypocreales</taxon>
        <taxon>Ophiocordycipitaceae</taxon>
        <taxon>Purpureocillium</taxon>
    </lineage>
</organism>
<dbReference type="InterPro" id="IPR009644">
    <property type="entry name" value="FKTN/MNN4/W02B3.4-1"/>
</dbReference>
<dbReference type="InterPro" id="IPR007074">
    <property type="entry name" value="LicD/FKTN/FKRP_NTP_transf"/>
</dbReference>
<dbReference type="GO" id="GO:0009100">
    <property type="term" value="P:glycoprotein metabolic process"/>
    <property type="evidence" value="ECO:0007669"/>
    <property type="project" value="UniProtKB-ARBA"/>
</dbReference>